<feature type="domain" description="Major facilitator superfamily (MFS) profile" evidence="7">
    <location>
        <begin position="53"/>
        <end position="453"/>
    </location>
</feature>
<feature type="transmembrane region" description="Helical" evidence="6">
    <location>
        <begin position="53"/>
        <end position="72"/>
    </location>
</feature>
<feature type="transmembrane region" description="Helical" evidence="6">
    <location>
        <begin position="398"/>
        <end position="417"/>
    </location>
</feature>
<dbReference type="PANTHER" id="PTHR23514:SF13">
    <property type="entry name" value="INNER MEMBRANE PROTEIN YBJJ"/>
    <property type="match status" value="1"/>
</dbReference>
<keyword evidence="3 6" id="KW-1133">Transmembrane helix</keyword>
<gene>
    <name evidence="8" type="ORF">DWQ67_08160</name>
</gene>
<feature type="region of interest" description="Disordered" evidence="5">
    <location>
        <begin position="237"/>
        <end position="263"/>
    </location>
</feature>
<dbReference type="PROSITE" id="PS50850">
    <property type="entry name" value="MFS"/>
    <property type="match status" value="1"/>
</dbReference>
<feature type="transmembrane region" description="Helical" evidence="6">
    <location>
        <begin position="209"/>
        <end position="228"/>
    </location>
</feature>
<dbReference type="InterPro" id="IPR011701">
    <property type="entry name" value="MFS"/>
</dbReference>
<proteinExistence type="predicted"/>
<feature type="transmembrane region" description="Helical" evidence="6">
    <location>
        <begin position="335"/>
        <end position="358"/>
    </location>
</feature>
<dbReference type="Pfam" id="PF07690">
    <property type="entry name" value="MFS_1"/>
    <property type="match status" value="1"/>
</dbReference>
<feature type="transmembrane region" description="Helical" evidence="6">
    <location>
        <begin position="141"/>
        <end position="160"/>
    </location>
</feature>
<evidence type="ECO:0000259" key="7">
    <source>
        <dbReference type="PROSITE" id="PS50850"/>
    </source>
</evidence>
<accession>A0A496PIX6</accession>
<feature type="transmembrane region" description="Helical" evidence="6">
    <location>
        <begin position="117"/>
        <end position="135"/>
    </location>
</feature>
<dbReference type="GO" id="GO:0022857">
    <property type="term" value="F:transmembrane transporter activity"/>
    <property type="evidence" value="ECO:0007669"/>
    <property type="project" value="InterPro"/>
</dbReference>
<dbReference type="InterPro" id="IPR051788">
    <property type="entry name" value="MFS_Transporter"/>
</dbReference>
<dbReference type="SUPFAM" id="SSF103473">
    <property type="entry name" value="MFS general substrate transporter"/>
    <property type="match status" value="1"/>
</dbReference>
<dbReference type="InterPro" id="IPR036259">
    <property type="entry name" value="MFS_trans_sf"/>
</dbReference>
<dbReference type="Gene3D" id="1.20.1250.20">
    <property type="entry name" value="MFS general substrate transporter like domains"/>
    <property type="match status" value="1"/>
</dbReference>
<sequence length="455" mass="46217">MSWLRASTLRLRLELIARTIMERRCDRCTRSFKPIRSLLVNTSKRPQGNVGRARLGISLQFLTNGLVLASLLPRLPELKERFGLSDAEYGLAVVSFPAGAILAAALAGVLVRRLGRLPILIGGTALLAAALFLAGVAPHPLIFVAAYAVAGATDAVVDVAQNLQGLRVQAVRGTTIINSLHALWSAGAVTGGALAALAAGLGVPLSVQLGVTGVLVVLVAWIGGVWAVRGVEVEVDPTPTEPAPGGNHAPSSTDPTAAKGPPRAVRPSWRTWLLLGALVVIGSMGSASEDVVNNWSTLIGVGVAGLGAAAGVVYVVGFGAQFVGRLLGDPLSDRFGRLNVAMVGAALVAIGAAVALVVGGGVGVLLGFALMGYGSATLVPAALAAANEVPGLKPGTGLSLVSWLMRLGFLVTSPLLGAVAQGEGLRNALWVPVIGGMVALAAVTALRVRDGVRVG</sequence>
<feature type="transmembrane region" description="Helical" evidence="6">
    <location>
        <begin position="429"/>
        <end position="448"/>
    </location>
</feature>
<dbReference type="PANTHER" id="PTHR23514">
    <property type="entry name" value="BYPASS OF STOP CODON PROTEIN 6"/>
    <property type="match status" value="1"/>
</dbReference>
<feature type="transmembrane region" description="Helical" evidence="6">
    <location>
        <begin position="181"/>
        <end position="203"/>
    </location>
</feature>
<evidence type="ECO:0000256" key="1">
    <source>
        <dbReference type="ARBA" id="ARBA00004651"/>
    </source>
</evidence>
<reference evidence="8 9" key="1">
    <citation type="submission" date="2018-07" db="EMBL/GenBank/DDBJ databases">
        <title>Arthrobacter sp. nov., isolated from raw cow's milk with high bacterial count.</title>
        <authorList>
            <person name="Hahne J."/>
            <person name="Isele D."/>
            <person name="Lipski A."/>
        </authorList>
    </citation>
    <scope>NUCLEOTIDE SEQUENCE [LARGE SCALE GENOMIC DNA]</scope>
    <source>
        <strain evidence="8 9">JZ R-183</strain>
    </source>
</reference>
<evidence type="ECO:0000256" key="4">
    <source>
        <dbReference type="ARBA" id="ARBA00023136"/>
    </source>
</evidence>
<feature type="transmembrane region" description="Helical" evidence="6">
    <location>
        <begin position="92"/>
        <end position="110"/>
    </location>
</feature>
<keyword evidence="9" id="KW-1185">Reference proteome</keyword>
<organism evidence="8 9">
    <name type="scientific">Galactobacter caseinivorans</name>
    <dbReference type="NCBI Taxonomy" id="2676123"/>
    <lineage>
        <taxon>Bacteria</taxon>
        <taxon>Bacillati</taxon>
        <taxon>Actinomycetota</taxon>
        <taxon>Actinomycetes</taxon>
        <taxon>Micrococcales</taxon>
        <taxon>Micrococcaceae</taxon>
        <taxon>Galactobacter</taxon>
    </lineage>
</organism>
<keyword evidence="4 6" id="KW-0472">Membrane</keyword>
<name>A0A496PIX6_9MICC</name>
<evidence type="ECO:0000313" key="9">
    <source>
        <dbReference type="Proteomes" id="UP000273119"/>
    </source>
</evidence>
<evidence type="ECO:0000256" key="2">
    <source>
        <dbReference type="ARBA" id="ARBA00022692"/>
    </source>
</evidence>
<evidence type="ECO:0000256" key="5">
    <source>
        <dbReference type="SAM" id="MobiDB-lite"/>
    </source>
</evidence>
<keyword evidence="2 6" id="KW-0812">Transmembrane</keyword>
<dbReference type="Proteomes" id="UP000273119">
    <property type="component" value="Unassembled WGS sequence"/>
</dbReference>
<feature type="transmembrane region" description="Helical" evidence="6">
    <location>
        <begin position="299"/>
        <end position="323"/>
    </location>
</feature>
<protein>
    <submittedName>
        <fullName evidence="8">MFS transporter</fullName>
    </submittedName>
</protein>
<dbReference type="AlphaFoldDB" id="A0A496PIX6"/>
<evidence type="ECO:0000256" key="6">
    <source>
        <dbReference type="SAM" id="Phobius"/>
    </source>
</evidence>
<dbReference type="GO" id="GO:0005886">
    <property type="term" value="C:plasma membrane"/>
    <property type="evidence" value="ECO:0007669"/>
    <property type="project" value="UniProtKB-SubCell"/>
</dbReference>
<comment type="subcellular location">
    <subcellularLocation>
        <location evidence="1">Cell membrane</location>
        <topology evidence="1">Multi-pass membrane protein</topology>
    </subcellularLocation>
</comment>
<feature type="transmembrane region" description="Helical" evidence="6">
    <location>
        <begin position="364"/>
        <end position="386"/>
    </location>
</feature>
<dbReference type="EMBL" id="QQXL01000004">
    <property type="protein sequence ID" value="RKW70444.1"/>
    <property type="molecule type" value="Genomic_DNA"/>
</dbReference>
<evidence type="ECO:0000256" key="3">
    <source>
        <dbReference type="ARBA" id="ARBA00022989"/>
    </source>
</evidence>
<evidence type="ECO:0000313" key="8">
    <source>
        <dbReference type="EMBL" id="RKW70444.1"/>
    </source>
</evidence>
<dbReference type="InterPro" id="IPR020846">
    <property type="entry name" value="MFS_dom"/>
</dbReference>
<comment type="caution">
    <text evidence="8">The sequence shown here is derived from an EMBL/GenBank/DDBJ whole genome shotgun (WGS) entry which is preliminary data.</text>
</comment>